<evidence type="ECO:0000256" key="5">
    <source>
        <dbReference type="ARBA" id="ARBA00022759"/>
    </source>
</evidence>
<reference evidence="16" key="1">
    <citation type="submission" date="2017-04" db="EMBL/GenBank/DDBJ databases">
        <authorList>
            <person name="Bumgarner R.E."/>
            <person name="Fredricks D.N."/>
            <person name="Srinivasan S."/>
        </authorList>
    </citation>
    <scope>NUCLEOTIDE SEQUENCE [LARGE SCALE GENOMIC DNA]</scope>
    <source>
        <strain evidence="16">KA00405</strain>
    </source>
</reference>
<dbReference type="CDD" id="cd16962">
    <property type="entry name" value="RuvC"/>
    <property type="match status" value="1"/>
</dbReference>
<feature type="binding site" evidence="13">
    <location>
        <position position="67"/>
    </location>
    <ligand>
        <name>Mg(2+)</name>
        <dbReference type="ChEBI" id="CHEBI:18420"/>
        <label>2</label>
    </ligand>
</feature>
<dbReference type="Gene3D" id="3.30.420.10">
    <property type="entry name" value="Ribonuclease H-like superfamily/Ribonuclease H"/>
    <property type="match status" value="1"/>
</dbReference>
<feature type="active site" evidence="13">
    <location>
        <position position="7"/>
    </location>
</feature>
<dbReference type="GO" id="GO:0003677">
    <property type="term" value="F:DNA binding"/>
    <property type="evidence" value="ECO:0007669"/>
    <property type="project" value="UniProtKB-KW"/>
</dbReference>
<gene>
    <name evidence="13" type="primary">ruvC</name>
    <name evidence="15" type="ORF">B7R76_02190</name>
</gene>
<dbReference type="PRINTS" id="PR00696">
    <property type="entry name" value="RSOLVASERUVC"/>
</dbReference>
<evidence type="ECO:0000256" key="10">
    <source>
        <dbReference type="ARBA" id="ARBA00023172"/>
    </source>
</evidence>
<dbReference type="EC" id="3.1.21.10" evidence="13 14"/>
<proteinExistence type="inferred from homology"/>
<evidence type="ECO:0000256" key="7">
    <source>
        <dbReference type="ARBA" id="ARBA00022801"/>
    </source>
</evidence>
<dbReference type="GO" id="GO:0005737">
    <property type="term" value="C:cytoplasm"/>
    <property type="evidence" value="ECO:0007669"/>
    <property type="project" value="UniProtKB-SubCell"/>
</dbReference>
<dbReference type="GO" id="GO:0000287">
    <property type="term" value="F:magnesium ion binding"/>
    <property type="evidence" value="ECO:0007669"/>
    <property type="project" value="UniProtKB-UniRule"/>
</dbReference>
<comment type="subunit">
    <text evidence="13">Homodimer which binds Holliday junction (HJ) DNA. The HJ becomes 2-fold symmetrical on binding to RuvC with unstacked arms; it has a different conformation from HJ DNA in complex with RuvA. In the full resolvosome a probable DNA-RuvA(4)-RuvB(12)-RuvC(2) complex forms which resolves the HJ.</text>
</comment>
<feature type="binding site" evidence="13">
    <location>
        <position position="140"/>
    </location>
    <ligand>
        <name>Mg(2+)</name>
        <dbReference type="ChEBI" id="CHEBI:18420"/>
        <label>1</label>
    </ligand>
</feature>
<dbReference type="FunFam" id="3.30.420.10:FF:000002">
    <property type="entry name" value="Crossover junction endodeoxyribonuclease RuvC"/>
    <property type="match status" value="1"/>
</dbReference>
<dbReference type="GO" id="GO:0006310">
    <property type="term" value="P:DNA recombination"/>
    <property type="evidence" value="ECO:0007669"/>
    <property type="project" value="UniProtKB-UniRule"/>
</dbReference>
<dbReference type="InterPro" id="IPR012337">
    <property type="entry name" value="RNaseH-like_sf"/>
</dbReference>
<dbReference type="OMA" id="AICHIWR"/>
<keyword evidence="11 13" id="KW-0234">DNA repair</keyword>
<keyword evidence="2 13" id="KW-0963">Cytoplasm</keyword>
<keyword evidence="10 13" id="KW-0233">DNA recombination</keyword>
<comment type="subcellular location">
    <subcellularLocation>
        <location evidence="13">Cytoplasm</location>
    </subcellularLocation>
</comment>
<evidence type="ECO:0000256" key="6">
    <source>
        <dbReference type="ARBA" id="ARBA00022763"/>
    </source>
</evidence>
<evidence type="ECO:0000256" key="2">
    <source>
        <dbReference type="ARBA" id="ARBA00022490"/>
    </source>
</evidence>
<evidence type="ECO:0000256" key="14">
    <source>
        <dbReference type="NCBIfam" id="TIGR00228"/>
    </source>
</evidence>
<dbReference type="Pfam" id="PF02075">
    <property type="entry name" value="RuvC"/>
    <property type="match status" value="1"/>
</dbReference>
<evidence type="ECO:0000256" key="1">
    <source>
        <dbReference type="ARBA" id="ARBA00009518"/>
    </source>
</evidence>
<organism evidence="15 16">
    <name type="scientific">Mageeibacillus indolicus</name>
    <dbReference type="NCBI Taxonomy" id="884684"/>
    <lineage>
        <taxon>Bacteria</taxon>
        <taxon>Bacillati</taxon>
        <taxon>Bacillota</taxon>
        <taxon>Clostridia</taxon>
        <taxon>Eubacteriales</taxon>
        <taxon>Oscillospiraceae</taxon>
        <taxon>Mageeibacillus</taxon>
    </lineage>
</organism>
<sequence length="167" mass="18319">MIIMGVDPGYAITGYGILETKNNRLNPLDFGVLTTPARMPIERRLYKIHTGLIAIMREYNPAVLAVEELFFARNTTTAIGTAEARGIALLAAAQYKIPVFEYTPLQVKLAVTGYGKSEKRQVQSMVKLLLHLDEMPKPDDAADALAIAVCQAHTGPRVDFRAVGGYQ</sequence>
<keyword evidence="6 13" id="KW-0227">DNA damage</keyword>
<keyword evidence="9 13" id="KW-0238">DNA-binding</keyword>
<evidence type="ECO:0000256" key="9">
    <source>
        <dbReference type="ARBA" id="ARBA00023125"/>
    </source>
</evidence>
<dbReference type="NCBIfam" id="TIGR00228">
    <property type="entry name" value="ruvC"/>
    <property type="match status" value="1"/>
</dbReference>
<dbReference type="PANTHER" id="PTHR30194">
    <property type="entry name" value="CROSSOVER JUNCTION ENDODEOXYRIBONUCLEASE RUVC"/>
    <property type="match status" value="1"/>
</dbReference>
<evidence type="ECO:0000256" key="13">
    <source>
        <dbReference type="HAMAP-Rule" id="MF_00034"/>
    </source>
</evidence>
<comment type="catalytic activity">
    <reaction evidence="12 13">
        <text>Endonucleolytic cleavage at a junction such as a reciprocal single-stranded crossover between two homologous DNA duplexes (Holliday junction).</text>
        <dbReference type="EC" id="3.1.21.10"/>
    </reaction>
</comment>
<dbReference type="Proteomes" id="UP000236394">
    <property type="component" value="Unassembled WGS sequence"/>
</dbReference>
<dbReference type="GO" id="GO:0008821">
    <property type="term" value="F:crossover junction DNA endonuclease activity"/>
    <property type="evidence" value="ECO:0007669"/>
    <property type="project" value="UniProtKB-UniRule"/>
</dbReference>
<feature type="binding site" evidence="13">
    <location>
        <position position="7"/>
    </location>
    <ligand>
        <name>Mg(2+)</name>
        <dbReference type="ChEBI" id="CHEBI:18420"/>
        <label>1</label>
    </ligand>
</feature>
<name>A0A2J8B4M6_9FIRM</name>
<keyword evidence="5 13" id="KW-0255">Endonuclease</keyword>
<comment type="function">
    <text evidence="13">The RuvA-RuvB-RuvC complex processes Holliday junction (HJ) DNA during genetic recombination and DNA repair. Endonuclease that resolves HJ intermediates. Cleaves cruciform DNA by making single-stranded nicks across the HJ at symmetrical positions within the homologous arms, yielding a 5'-phosphate and a 3'-hydroxyl group; requires a central core of homology in the junction. The consensus cleavage sequence is 5'-(A/T)TT(C/G)-3'. Cleavage occurs on the 3'-side of the TT dinucleotide at the point of strand exchange. HJ branch migration catalyzed by RuvA-RuvB allows RuvC to scan DNA until it finds its consensus sequence, where it cleaves and resolves the cruciform DNA.</text>
</comment>
<evidence type="ECO:0000256" key="12">
    <source>
        <dbReference type="ARBA" id="ARBA00029354"/>
    </source>
</evidence>
<dbReference type="GO" id="GO:0048476">
    <property type="term" value="C:Holliday junction resolvase complex"/>
    <property type="evidence" value="ECO:0007669"/>
    <property type="project" value="UniProtKB-UniRule"/>
</dbReference>
<keyword evidence="4 13" id="KW-0479">Metal-binding</keyword>
<dbReference type="SUPFAM" id="SSF53098">
    <property type="entry name" value="Ribonuclease H-like"/>
    <property type="match status" value="1"/>
</dbReference>
<dbReference type="EMBL" id="NBZD01000001">
    <property type="protein sequence ID" value="PNH19712.1"/>
    <property type="molecule type" value="Genomic_DNA"/>
</dbReference>
<dbReference type="GO" id="GO:0006281">
    <property type="term" value="P:DNA repair"/>
    <property type="evidence" value="ECO:0007669"/>
    <property type="project" value="UniProtKB-UniRule"/>
</dbReference>
<dbReference type="InterPro" id="IPR036397">
    <property type="entry name" value="RNaseH_sf"/>
</dbReference>
<comment type="cofactor">
    <cofactor evidence="13">
        <name>Mg(2+)</name>
        <dbReference type="ChEBI" id="CHEBI:18420"/>
    </cofactor>
    <text evidence="13">Binds 2 Mg(2+) ion per subunit.</text>
</comment>
<evidence type="ECO:0000313" key="15">
    <source>
        <dbReference type="EMBL" id="PNH19712.1"/>
    </source>
</evidence>
<evidence type="ECO:0000256" key="11">
    <source>
        <dbReference type="ARBA" id="ARBA00023204"/>
    </source>
</evidence>
<dbReference type="PANTHER" id="PTHR30194:SF3">
    <property type="entry name" value="CROSSOVER JUNCTION ENDODEOXYRIBONUCLEASE RUVC"/>
    <property type="match status" value="1"/>
</dbReference>
<dbReference type="AlphaFoldDB" id="A0A2J8B4M6"/>
<protein>
    <recommendedName>
        <fullName evidence="13 14">Crossover junction endodeoxyribonuclease RuvC</fullName>
        <ecNumber evidence="13 14">3.1.21.10</ecNumber>
    </recommendedName>
    <alternativeName>
        <fullName evidence="13">Holliday junction nuclease RuvC</fullName>
    </alternativeName>
    <alternativeName>
        <fullName evidence="13">Holliday junction resolvase RuvC</fullName>
    </alternativeName>
</protein>
<feature type="active site" evidence="13">
    <location>
        <position position="67"/>
    </location>
</feature>
<keyword evidence="7 13" id="KW-0378">Hydrolase</keyword>
<dbReference type="InterPro" id="IPR002176">
    <property type="entry name" value="X-over_junc_endoDNase_RuvC"/>
</dbReference>
<dbReference type="NCBIfam" id="NF000711">
    <property type="entry name" value="PRK00039.2-1"/>
    <property type="match status" value="1"/>
</dbReference>
<dbReference type="RefSeq" id="WP_012993387.1">
    <property type="nucleotide sequence ID" value="NZ_NBZD01000001.1"/>
</dbReference>
<evidence type="ECO:0000313" key="16">
    <source>
        <dbReference type="Proteomes" id="UP000236394"/>
    </source>
</evidence>
<feature type="active site" evidence="13">
    <location>
        <position position="140"/>
    </location>
</feature>
<accession>A0A2J8B4M6</accession>
<evidence type="ECO:0000256" key="3">
    <source>
        <dbReference type="ARBA" id="ARBA00022722"/>
    </source>
</evidence>
<evidence type="ECO:0000256" key="4">
    <source>
        <dbReference type="ARBA" id="ARBA00022723"/>
    </source>
</evidence>
<keyword evidence="3 13" id="KW-0540">Nuclease</keyword>
<evidence type="ECO:0000256" key="8">
    <source>
        <dbReference type="ARBA" id="ARBA00022842"/>
    </source>
</evidence>
<comment type="similarity">
    <text evidence="1 13">Belongs to the RuvC family.</text>
</comment>
<dbReference type="HAMAP" id="MF_00034">
    <property type="entry name" value="RuvC"/>
    <property type="match status" value="1"/>
</dbReference>
<keyword evidence="8 13" id="KW-0460">Magnesium</keyword>
<comment type="caution">
    <text evidence="15">The sequence shown here is derived from an EMBL/GenBank/DDBJ whole genome shotgun (WGS) entry which is preliminary data.</text>
</comment>